<dbReference type="RefSeq" id="WP_103223338.1">
    <property type="nucleotide sequence ID" value="NZ_PPCN01000006.1"/>
</dbReference>
<accession>A0A2S3USJ5</accession>
<comment type="subcellular location">
    <subcellularLocation>
        <location evidence="1">Cell envelope</location>
    </subcellularLocation>
</comment>
<name>A0A2S3USJ5_9HYPH</name>
<keyword evidence="3" id="KW-0732">Signal</keyword>
<feature type="domain" description="Multidrug resistance protein MdtA-like barrel-sandwich hybrid" evidence="5">
    <location>
        <begin position="65"/>
        <end position="206"/>
    </location>
</feature>
<dbReference type="Gene3D" id="2.40.50.100">
    <property type="match status" value="1"/>
</dbReference>
<organism evidence="8 9">
    <name type="scientific">Roseibium marinum</name>
    <dbReference type="NCBI Taxonomy" id="281252"/>
    <lineage>
        <taxon>Bacteria</taxon>
        <taxon>Pseudomonadati</taxon>
        <taxon>Pseudomonadota</taxon>
        <taxon>Alphaproteobacteria</taxon>
        <taxon>Hyphomicrobiales</taxon>
        <taxon>Stappiaceae</taxon>
        <taxon>Roseibium</taxon>
    </lineage>
</organism>
<protein>
    <submittedName>
        <fullName evidence="8">Membrane fusion protein (Multidrug efflux system)</fullName>
    </submittedName>
</protein>
<dbReference type="PANTHER" id="PTHR30158:SF3">
    <property type="entry name" value="MULTIDRUG EFFLUX PUMP SUBUNIT ACRA-RELATED"/>
    <property type="match status" value="1"/>
</dbReference>
<dbReference type="GO" id="GO:0046677">
    <property type="term" value="P:response to antibiotic"/>
    <property type="evidence" value="ECO:0007669"/>
    <property type="project" value="TreeGrafter"/>
</dbReference>
<dbReference type="Gene3D" id="1.10.287.470">
    <property type="entry name" value="Helix hairpin bin"/>
    <property type="match status" value="1"/>
</dbReference>
<dbReference type="InterPro" id="IPR058625">
    <property type="entry name" value="MdtA-like_BSH"/>
</dbReference>
<keyword evidence="9" id="KW-1185">Reference proteome</keyword>
<dbReference type="Pfam" id="PF25876">
    <property type="entry name" value="HH_MFP_RND"/>
    <property type="match status" value="1"/>
</dbReference>
<dbReference type="SUPFAM" id="SSF111369">
    <property type="entry name" value="HlyD-like secretion proteins"/>
    <property type="match status" value="1"/>
</dbReference>
<proteinExistence type="inferred from homology"/>
<evidence type="ECO:0000259" key="4">
    <source>
        <dbReference type="Pfam" id="PF25876"/>
    </source>
</evidence>
<feature type="chain" id="PRO_5015695778" evidence="3">
    <location>
        <begin position="33"/>
        <end position="395"/>
    </location>
</feature>
<evidence type="ECO:0000256" key="3">
    <source>
        <dbReference type="SAM" id="SignalP"/>
    </source>
</evidence>
<dbReference type="Pfam" id="PF25967">
    <property type="entry name" value="RND-MFP_C"/>
    <property type="match status" value="1"/>
</dbReference>
<dbReference type="Gene3D" id="2.40.420.20">
    <property type="match status" value="1"/>
</dbReference>
<dbReference type="InterPro" id="IPR006143">
    <property type="entry name" value="RND_pump_MFP"/>
</dbReference>
<feature type="domain" description="Multidrug resistance protein MdtA-like C-terminal permuted SH3" evidence="7">
    <location>
        <begin position="302"/>
        <end position="362"/>
    </location>
</feature>
<feature type="signal peptide" evidence="3">
    <location>
        <begin position="1"/>
        <end position="32"/>
    </location>
</feature>
<evidence type="ECO:0000259" key="7">
    <source>
        <dbReference type="Pfam" id="PF25967"/>
    </source>
</evidence>
<gene>
    <name evidence="8" type="ORF">CLV41_106248</name>
</gene>
<reference evidence="8 9" key="1">
    <citation type="submission" date="2018-01" db="EMBL/GenBank/DDBJ databases">
        <title>Genomic Encyclopedia of Archaeal and Bacterial Type Strains, Phase II (KMG-II): from individual species to whole genera.</title>
        <authorList>
            <person name="Goeker M."/>
        </authorList>
    </citation>
    <scope>NUCLEOTIDE SEQUENCE [LARGE SCALE GENOMIC DNA]</scope>
    <source>
        <strain evidence="8 9">DSM 17023</strain>
    </source>
</reference>
<dbReference type="EMBL" id="PPCN01000006">
    <property type="protein sequence ID" value="POF30634.1"/>
    <property type="molecule type" value="Genomic_DNA"/>
</dbReference>
<dbReference type="Pfam" id="PF25917">
    <property type="entry name" value="BSH_RND"/>
    <property type="match status" value="1"/>
</dbReference>
<dbReference type="NCBIfam" id="TIGR01730">
    <property type="entry name" value="RND_mfp"/>
    <property type="match status" value="1"/>
</dbReference>
<evidence type="ECO:0000259" key="6">
    <source>
        <dbReference type="Pfam" id="PF25944"/>
    </source>
</evidence>
<evidence type="ECO:0000259" key="5">
    <source>
        <dbReference type="Pfam" id="PF25917"/>
    </source>
</evidence>
<dbReference type="Pfam" id="PF25944">
    <property type="entry name" value="Beta-barrel_RND"/>
    <property type="match status" value="1"/>
</dbReference>
<dbReference type="PANTHER" id="PTHR30158">
    <property type="entry name" value="ACRA/E-RELATED COMPONENT OF DRUG EFFLUX TRANSPORTER"/>
    <property type="match status" value="1"/>
</dbReference>
<dbReference type="GO" id="GO:0030313">
    <property type="term" value="C:cell envelope"/>
    <property type="evidence" value="ECO:0007669"/>
    <property type="project" value="UniProtKB-SubCell"/>
</dbReference>
<sequence>MFGSVCKEAGYLRLWIAAAISLGLTAHDAAFAQTGAPPMDVGVVTMAKQEVPRILSLPGRAVAFRQVSIRPRVSGVVEKILYDPTKEIAVGDPLFKLDDASYAAAVAEAEANVATAQANATASKASYERSKSLEGTATSKAQVEKAQATMATDEASLKSAQASLDFARTQLSWTTIKSPIKGRADVASVSVGDLVVGSQSDAMTIVTTLDPIEVTMQESSTIILKLRAEVEAGSLKITERLKAKLTLETGEAFASEGNFVAAGTTVTTTTGTASLRFRFENPGNKILPGMFLRGDIQIGTVDAFLVPQRAAKRGNTGLLTAFIVDKDNTAKQVQFTEKGTYENNWVVETGFQPGNKVIVDGLVAMRPGVKVNPVPATINADGLVQDDASKPKTEK</sequence>
<dbReference type="Gene3D" id="2.40.30.170">
    <property type="match status" value="1"/>
</dbReference>
<comment type="caution">
    <text evidence="8">The sequence shown here is derived from an EMBL/GenBank/DDBJ whole genome shotgun (WGS) entry which is preliminary data.</text>
</comment>
<evidence type="ECO:0000256" key="1">
    <source>
        <dbReference type="ARBA" id="ARBA00004196"/>
    </source>
</evidence>
<evidence type="ECO:0000256" key="2">
    <source>
        <dbReference type="ARBA" id="ARBA00009477"/>
    </source>
</evidence>
<evidence type="ECO:0000313" key="8">
    <source>
        <dbReference type="EMBL" id="POF30634.1"/>
    </source>
</evidence>
<dbReference type="Proteomes" id="UP000236959">
    <property type="component" value="Unassembled WGS sequence"/>
</dbReference>
<dbReference type="InterPro" id="IPR058624">
    <property type="entry name" value="MdtA-like_HH"/>
</dbReference>
<dbReference type="InterPro" id="IPR058627">
    <property type="entry name" value="MdtA-like_C"/>
</dbReference>
<dbReference type="OrthoDB" id="7811737at2"/>
<dbReference type="GO" id="GO:0022857">
    <property type="term" value="F:transmembrane transporter activity"/>
    <property type="evidence" value="ECO:0007669"/>
    <property type="project" value="InterPro"/>
</dbReference>
<feature type="domain" description="Multidrug resistance protein MdtA-like alpha-helical hairpin" evidence="4">
    <location>
        <begin position="107"/>
        <end position="174"/>
    </location>
</feature>
<dbReference type="GO" id="GO:0005886">
    <property type="term" value="C:plasma membrane"/>
    <property type="evidence" value="ECO:0007669"/>
    <property type="project" value="TreeGrafter"/>
</dbReference>
<evidence type="ECO:0000313" key="9">
    <source>
        <dbReference type="Proteomes" id="UP000236959"/>
    </source>
</evidence>
<comment type="similarity">
    <text evidence="2">Belongs to the membrane fusion protein (MFP) (TC 8.A.1) family.</text>
</comment>
<feature type="domain" description="Multidrug resistance protein MdtA-like beta-barrel" evidence="6">
    <location>
        <begin position="211"/>
        <end position="299"/>
    </location>
</feature>
<dbReference type="InterPro" id="IPR058626">
    <property type="entry name" value="MdtA-like_b-barrel"/>
</dbReference>
<dbReference type="AlphaFoldDB" id="A0A2S3USJ5"/>